<dbReference type="InterPro" id="IPR044152">
    <property type="entry name" value="YqjM-like"/>
</dbReference>
<feature type="domain" description="NADH:flavin oxidoreductase/NADH oxidase N-terminal" evidence="6">
    <location>
        <begin position="6"/>
        <end position="341"/>
    </location>
</feature>
<keyword evidence="8" id="KW-1185">Reference proteome</keyword>
<keyword evidence="4" id="KW-0521">NADP</keyword>
<comment type="caution">
    <text evidence="7">The sequence shown here is derived from an EMBL/GenBank/DDBJ whole genome shotgun (WGS) entry which is preliminary data.</text>
</comment>
<dbReference type="GO" id="GO:0010181">
    <property type="term" value="F:FMN binding"/>
    <property type="evidence" value="ECO:0007669"/>
    <property type="project" value="InterPro"/>
</dbReference>
<comment type="cofactor">
    <cofactor evidence="1">
        <name>FMN</name>
        <dbReference type="ChEBI" id="CHEBI:58210"/>
    </cofactor>
</comment>
<dbReference type="CDD" id="cd02932">
    <property type="entry name" value="OYE_YqiM_FMN"/>
    <property type="match status" value="1"/>
</dbReference>
<protein>
    <submittedName>
        <fullName evidence="7">NADH:flavin oxidoreductase/NADH oxidase</fullName>
    </submittedName>
</protein>
<dbReference type="InterPro" id="IPR013785">
    <property type="entry name" value="Aldolase_TIM"/>
</dbReference>
<dbReference type="SUPFAM" id="SSF51395">
    <property type="entry name" value="FMN-linked oxidoreductases"/>
    <property type="match status" value="1"/>
</dbReference>
<dbReference type="OrthoDB" id="9772736at2"/>
<evidence type="ECO:0000256" key="4">
    <source>
        <dbReference type="ARBA" id="ARBA00022857"/>
    </source>
</evidence>
<dbReference type="Gene3D" id="3.20.20.70">
    <property type="entry name" value="Aldolase class I"/>
    <property type="match status" value="1"/>
</dbReference>
<dbReference type="RefSeq" id="WP_088258763.1">
    <property type="nucleotide sequence ID" value="NZ_NIDE01000017.1"/>
</dbReference>
<evidence type="ECO:0000256" key="1">
    <source>
        <dbReference type="ARBA" id="ARBA00001917"/>
    </source>
</evidence>
<gene>
    <name evidence="7" type="ORF">FRUB_08149</name>
</gene>
<dbReference type="GO" id="GO:0003959">
    <property type="term" value="F:NADPH dehydrogenase activity"/>
    <property type="evidence" value="ECO:0007669"/>
    <property type="project" value="InterPro"/>
</dbReference>
<evidence type="ECO:0000313" key="8">
    <source>
        <dbReference type="Proteomes" id="UP000214646"/>
    </source>
</evidence>
<dbReference type="InterPro" id="IPR001155">
    <property type="entry name" value="OxRdtase_FMN_N"/>
</dbReference>
<dbReference type="EMBL" id="NIDE01000017">
    <property type="protein sequence ID" value="OWK35586.1"/>
    <property type="molecule type" value="Genomic_DNA"/>
</dbReference>
<accession>A0A225DE15</accession>
<dbReference type="PANTHER" id="PTHR43303">
    <property type="entry name" value="NADPH DEHYDROGENASE C23G7.10C-RELATED"/>
    <property type="match status" value="1"/>
</dbReference>
<dbReference type="PANTHER" id="PTHR43303:SF4">
    <property type="entry name" value="NADPH DEHYDROGENASE C23G7.10C-RELATED"/>
    <property type="match status" value="1"/>
</dbReference>
<dbReference type="AlphaFoldDB" id="A0A225DE15"/>
<keyword evidence="2" id="KW-0285">Flavoprotein</keyword>
<evidence type="ECO:0000256" key="5">
    <source>
        <dbReference type="ARBA" id="ARBA00023002"/>
    </source>
</evidence>
<dbReference type="GO" id="GO:0050661">
    <property type="term" value="F:NADP binding"/>
    <property type="evidence" value="ECO:0007669"/>
    <property type="project" value="InterPro"/>
</dbReference>
<dbReference type="Proteomes" id="UP000214646">
    <property type="component" value="Unassembled WGS sequence"/>
</dbReference>
<keyword evidence="5" id="KW-0560">Oxidoreductase</keyword>
<dbReference type="Pfam" id="PF00724">
    <property type="entry name" value="Oxidored_FMN"/>
    <property type="match status" value="1"/>
</dbReference>
<organism evidence="7 8">
    <name type="scientific">Fimbriiglobus ruber</name>
    <dbReference type="NCBI Taxonomy" id="1908690"/>
    <lineage>
        <taxon>Bacteria</taxon>
        <taxon>Pseudomonadati</taxon>
        <taxon>Planctomycetota</taxon>
        <taxon>Planctomycetia</taxon>
        <taxon>Gemmatales</taxon>
        <taxon>Gemmataceae</taxon>
        <taxon>Fimbriiglobus</taxon>
    </lineage>
</organism>
<evidence type="ECO:0000256" key="2">
    <source>
        <dbReference type="ARBA" id="ARBA00022630"/>
    </source>
</evidence>
<name>A0A225DE15_9BACT</name>
<evidence type="ECO:0000259" key="6">
    <source>
        <dbReference type="Pfam" id="PF00724"/>
    </source>
</evidence>
<sequence length="357" mass="38315">MHTPHLFEPLTLRSVTIRNRIGVSPMCQYSCEDGFVGDWHLVHLGSRAVGGAGLVMAEATAVSAEGRISPADTGIWKDEHVAAWRRVTKFVADHGAVPAIQLAHAGWKASTAPPSQGGKAVSPANGGWQSVGVGGTPFTDGYPTPRAVTTADIDRLCRAWQEAVGRALEAGFKLIEIHAAHGYLLHSFLSPISNRRTDEYGGSFENRTRFLLRVVETVRGAMPADLPLAVRLSCSDWTDGGWGIEDTVQLAVRLRELGVDLVDCSSGGAVPTAKIPVGPGYQTAFAEAVRRESKITTAAVGMITDPIQAETILKTGQADMVFLAREMLRDPYWPARAAKELGAKPDGLIPVQYGRAW</sequence>
<reference evidence="8" key="1">
    <citation type="submission" date="2017-06" db="EMBL/GenBank/DDBJ databases">
        <title>Genome analysis of Fimbriiglobus ruber SP5, the first member of the order Planctomycetales with confirmed chitinolytic capability.</title>
        <authorList>
            <person name="Ravin N.V."/>
            <person name="Rakitin A.L."/>
            <person name="Ivanova A.A."/>
            <person name="Beletsky A.V."/>
            <person name="Kulichevskaya I.S."/>
            <person name="Mardanov A.V."/>
            <person name="Dedysh S.N."/>
        </authorList>
    </citation>
    <scope>NUCLEOTIDE SEQUENCE [LARGE SCALE GENOMIC DNA]</scope>
    <source>
        <strain evidence="8">SP5</strain>
    </source>
</reference>
<keyword evidence="3" id="KW-0288">FMN</keyword>
<proteinExistence type="predicted"/>
<evidence type="ECO:0000256" key="3">
    <source>
        <dbReference type="ARBA" id="ARBA00022643"/>
    </source>
</evidence>
<evidence type="ECO:0000313" key="7">
    <source>
        <dbReference type="EMBL" id="OWK35586.1"/>
    </source>
</evidence>